<feature type="binding site" evidence="1">
    <location>
        <position position="69"/>
    </location>
    <ligand>
        <name>ATP</name>
        <dbReference type="ChEBI" id="CHEBI:30616"/>
    </ligand>
</feature>
<proteinExistence type="predicted"/>
<dbReference type="EMBL" id="PVLR01000017">
    <property type="protein sequence ID" value="PRD69200.1"/>
    <property type="molecule type" value="Genomic_DNA"/>
</dbReference>
<keyword evidence="6" id="KW-1185">Reference proteome</keyword>
<dbReference type="Proteomes" id="UP000238326">
    <property type="component" value="Unassembled WGS sequence"/>
</dbReference>
<evidence type="ECO:0000256" key="3">
    <source>
        <dbReference type="PIRSR" id="PIRSR640198-2"/>
    </source>
</evidence>
<feature type="binding site" evidence="1">
    <location>
        <begin position="199"/>
        <end position="205"/>
    </location>
    <ligand>
        <name>ATP</name>
        <dbReference type="ChEBI" id="CHEBI:30616"/>
    </ligand>
</feature>
<feature type="binding site" evidence="1">
    <location>
        <position position="236"/>
    </location>
    <ligand>
        <name>ATP</name>
        <dbReference type="ChEBI" id="CHEBI:30616"/>
    </ligand>
</feature>
<evidence type="ECO:0000313" key="6">
    <source>
        <dbReference type="Proteomes" id="UP000238326"/>
    </source>
</evidence>
<keyword evidence="1" id="KW-0547">Nucleotide-binding</keyword>
<protein>
    <submittedName>
        <fullName evidence="5">Addiction module protein</fullName>
    </submittedName>
</protein>
<accession>A0A2S9KFH0</accession>
<dbReference type="PANTHER" id="PTHR13504">
    <property type="entry name" value="FIDO DOMAIN-CONTAINING PROTEIN DDB_G0283145"/>
    <property type="match status" value="1"/>
</dbReference>
<dbReference type="InterPro" id="IPR048770">
    <property type="entry name" value="SoFic-like_C"/>
</dbReference>
<evidence type="ECO:0000259" key="4">
    <source>
        <dbReference type="PROSITE" id="PS51459"/>
    </source>
</evidence>
<dbReference type="Pfam" id="PF02661">
    <property type="entry name" value="Fic"/>
    <property type="match status" value="1"/>
</dbReference>
<feature type="binding site" evidence="3">
    <location>
        <begin position="236"/>
        <end position="237"/>
    </location>
    <ligand>
        <name>ATP</name>
        <dbReference type="ChEBI" id="CHEBI:30616"/>
    </ligand>
</feature>
<evidence type="ECO:0000256" key="2">
    <source>
        <dbReference type="PIRSR" id="PIRSR640198-1"/>
    </source>
</evidence>
<evidence type="ECO:0000256" key="1">
    <source>
        <dbReference type="PIRSR" id="PIRSR038925-1"/>
    </source>
</evidence>
<dbReference type="Pfam" id="PF21248">
    <property type="entry name" value="SoFic-like_C"/>
    <property type="match status" value="1"/>
</dbReference>
<feature type="binding site" evidence="3">
    <location>
        <begin position="198"/>
        <end position="205"/>
    </location>
    <ligand>
        <name>ATP</name>
        <dbReference type="ChEBI" id="CHEBI:30616"/>
    </ligand>
</feature>
<name>A0A2S9KFH0_9BURK</name>
<sequence length="358" mass="40815">MPFDRLQPYNDLPLLPPSAELETKAVLKQAIAANRVLANLRGLAAQIPNQGVLINSIVLQEARLSSEIENIVTTNDELYRADADADGKTDPHTKEVLRYRQALNHGFRELRTRPLSTNLFIDIVRIIKEVDFGVRRVPGTALKNAQGEVIYTPPVSEAVIRDKLSNLEQFIHARDELDPLVKMAVMHYQFEAIHPFEDGNGRTGRILNLLYLVEQGLLDIPVLFLSRYIIAHKAAYYEGLRGVTEQQDWETWVLFMLRAVESTAQQTFDQVTRIRALMEQVREQVQQQAPGIYSKDLIEVIFRHPYTKIQFLVDANIAKRQTASSYLQTLAGLGFLRPSKQGREMYYINDALFAELVK</sequence>
<feature type="active site" evidence="2">
    <location>
        <position position="194"/>
    </location>
</feature>
<reference evidence="5 6" key="1">
    <citation type="submission" date="2018-03" db="EMBL/GenBank/DDBJ databases">
        <title>Comparative genomics illustrates the genes involved in a hyperalkaliphilic mechanisms of Serpentinomonas isolated from highly-alkaline calcium-rich serpentinized springs.</title>
        <authorList>
            <person name="Suzuki S."/>
            <person name="Ishii S."/>
            <person name="Walworth N."/>
            <person name="Bird L."/>
            <person name="Kuenen J.G."/>
            <person name="Nealson K.H."/>
        </authorList>
    </citation>
    <scope>NUCLEOTIDE SEQUENCE [LARGE SCALE GENOMIC DNA]</scope>
    <source>
        <strain evidence="5 6">83</strain>
    </source>
</reference>
<feature type="binding site" evidence="1">
    <location>
        <position position="194"/>
    </location>
    <ligand>
        <name>ATP</name>
        <dbReference type="ChEBI" id="CHEBI:30616"/>
    </ligand>
</feature>
<dbReference type="Pfam" id="PF13784">
    <property type="entry name" value="Fic_N"/>
    <property type="match status" value="1"/>
</dbReference>
<dbReference type="PIRSF" id="PIRSF038925">
    <property type="entry name" value="AMP-prot_trans"/>
    <property type="match status" value="1"/>
</dbReference>
<dbReference type="AlphaFoldDB" id="A0A2S9KFH0"/>
<evidence type="ECO:0000313" key="5">
    <source>
        <dbReference type="EMBL" id="PRD69200.1"/>
    </source>
</evidence>
<dbReference type="GO" id="GO:0005524">
    <property type="term" value="F:ATP binding"/>
    <property type="evidence" value="ECO:0007669"/>
    <property type="project" value="UniProtKB-KW"/>
</dbReference>
<comment type="caution">
    <text evidence="5">The sequence shown here is derived from an EMBL/GenBank/DDBJ whole genome shotgun (WGS) entry which is preliminary data.</text>
</comment>
<dbReference type="PROSITE" id="PS51459">
    <property type="entry name" value="FIDO"/>
    <property type="match status" value="1"/>
</dbReference>
<feature type="domain" description="Fido" evidence="4">
    <location>
        <begin position="115"/>
        <end position="258"/>
    </location>
</feature>
<dbReference type="PANTHER" id="PTHR13504:SF35">
    <property type="entry name" value="PROTEIN ADENYLYLTRANSFERASE SOFIC"/>
    <property type="match status" value="1"/>
</dbReference>
<dbReference type="OrthoDB" id="9813719at2"/>
<dbReference type="SUPFAM" id="SSF140931">
    <property type="entry name" value="Fic-like"/>
    <property type="match status" value="1"/>
</dbReference>
<dbReference type="Gene3D" id="1.10.3290.10">
    <property type="entry name" value="Fido-like domain"/>
    <property type="match status" value="1"/>
</dbReference>
<dbReference type="InterPro" id="IPR026287">
    <property type="entry name" value="SoFic-like"/>
</dbReference>
<dbReference type="RefSeq" id="WP_105729248.1">
    <property type="nucleotide sequence ID" value="NZ_PVLR01000017.1"/>
</dbReference>
<dbReference type="InterPro" id="IPR036597">
    <property type="entry name" value="Fido-like_dom_sf"/>
</dbReference>
<dbReference type="InterPro" id="IPR040198">
    <property type="entry name" value="Fido_containing"/>
</dbReference>
<dbReference type="InterPro" id="IPR025758">
    <property type="entry name" value="Fic/DOC_N"/>
</dbReference>
<organism evidence="5 6">
    <name type="scientific">Malikia spinosa</name>
    <dbReference type="NCBI Taxonomy" id="86180"/>
    <lineage>
        <taxon>Bacteria</taxon>
        <taxon>Pseudomonadati</taxon>
        <taxon>Pseudomonadota</taxon>
        <taxon>Betaproteobacteria</taxon>
        <taxon>Burkholderiales</taxon>
        <taxon>Comamonadaceae</taxon>
        <taxon>Malikia</taxon>
    </lineage>
</organism>
<keyword evidence="1" id="KW-0067">ATP-binding</keyword>
<gene>
    <name evidence="5" type="ORF">C6P61_07160</name>
</gene>
<dbReference type="InterPro" id="IPR003812">
    <property type="entry name" value="Fido"/>
</dbReference>